<proteinExistence type="predicted"/>
<accession>X1D5A8</accession>
<comment type="caution">
    <text evidence="1">The sequence shown here is derived from an EMBL/GenBank/DDBJ whole genome shotgun (WGS) entry which is preliminary data.</text>
</comment>
<evidence type="ECO:0008006" key="2">
    <source>
        <dbReference type="Google" id="ProtNLM"/>
    </source>
</evidence>
<dbReference type="EMBL" id="BART01020384">
    <property type="protein sequence ID" value="GAH03440.1"/>
    <property type="molecule type" value="Genomic_DNA"/>
</dbReference>
<name>X1D5A8_9ZZZZ</name>
<evidence type="ECO:0000313" key="1">
    <source>
        <dbReference type="EMBL" id="GAH03440.1"/>
    </source>
</evidence>
<gene>
    <name evidence="1" type="ORF">S01H4_37892</name>
</gene>
<dbReference type="AlphaFoldDB" id="X1D5A8"/>
<protein>
    <recommendedName>
        <fullName evidence="2">GIY-YIG domain-containing protein</fullName>
    </recommendedName>
</protein>
<sequence>MRVFFHISTEAIAREKQIKASSRQKKIDLINSMNPEWRDLYDEL</sequence>
<organism evidence="1">
    <name type="scientific">marine sediment metagenome</name>
    <dbReference type="NCBI Taxonomy" id="412755"/>
    <lineage>
        <taxon>unclassified sequences</taxon>
        <taxon>metagenomes</taxon>
        <taxon>ecological metagenomes</taxon>
    </lineage>
</organism>
<reference evidence="1" key="1">
    <citation type="journal article" date="2014" name="Front. Microbiol.">
        <title>High frequency of phylogenetically diverse reductive dehalogenase-homologous genes in deep subseafloor sedimentary metagenomes.</title>
        <authorList>
            <person name="Kawai M."/>
            <person name="Futagami T."/>
            <person name="Toyoda A."/>
            <person name="Takaki Y."/>
            <person name="Nishi S."/>
            <person name="Hori S."/>
            <person name="Arai W."/>
            <person name="Tsubouchi T."/>
            <person name="Morono Y."/>
            <person name="Uchiyama I."/>
            <person name="Ito T."/>
            <person name="Fujiyama A."/>
            <person name="Inagaki F."/>
            <person name="Takami H."/>
        </authorList>
    </citation>
    <scope>NUCLEOTIDE SEQUENCE</scope>
    <source>
        <strain evidence="1">Expedition CK06-06</strain>
    </source>
</reference>